<accession>A0A1G7WDD6</accession>
<name>A0A1G7WDD6_ANETH</name>
<gene>
    <name evidence="2" type="ORF">K3F53_11745</name>
    <name evidence="3" type="ORF">SAMN04489735_1001150</name>
</gene>
<dbReference type="InterPro" id="IPR021297">
    <property type="entry name" value="YlqD"/>
</dbReference>
<dbReference type="GeneID" id="97142046"/>
<evidence type="ECO:0000313" key="5">
    <source>
        <dbReference type="Proteomes" id="UP000826616"/>
    </source>
</evidence>
<dbReference type="EMBL" id="FNDE01000001">
    <property type="protein sequence ID" value="SDG69809.1"/>
    <property type="molecule type" value="Genomic_DNA"/>
</dbReference>
<keyword evidence="1" id="KW-0175">Coiled coil</keyword>
<organism evidence="3 4">
    <name type="scientific">Aneurinibacillus thermoaerophilus</name>
    <dbReference type="NCBI Taxonomy" id="143495"/>
    <lineage>
        <taxon>Bacteria</taxon>
        <taxon>Bacillati</taxon>
        <taxon>Bacillota</taxon>
        <taxon>Bacilli</taxon>
        <taxon>Bacillales</taxon>
        <taxon>Paenibacillaceae</taxon>
        <taxon>Aneurinibacillus group</taxon>
        <taxon>Aneurinibacillus</taxon>
    </lineage>
</organism>
<evidence type="ECO:0000313" key="4">
    <source>
        <dbReference type="Proteomes" id="UP000198956"/>
    </source>
</evidence>
<dbReference type="AlphaFoldDB" id="A0A1G7WDD6"/>
<evidence type="ECO:0000313" key="3">
    <source>
        <dbReference type="EMBL" id="SDG69809.1"/>
    </source>
</evidence>
<evidence type="ECO:0000313" key="2">
    <source>
        <dbReference type="EMBL" id="QYY41607.1"/>
    </source>
</evidence>
<feature type="coiled-coil region" evidence="1">
    <location>
        <begin position="30"/>
        <end position="57"/>
    </location>
</feature>
<proteinExistence type="predicted"/>
<dbReference type="Pfam" id="PF11068">
    <property type="entry name" value="YlqD"/>
    <property type="match status" value="1"/>
</dbReference>
<reference evidence="2 5" key="2">
    <citation type="submission" date="2021-08" db="EMBL/GenBank/DDBJ databases">
        <title>Complete genome sequence of the strain Aneurinibacillus thermoaerophilus CCM 8960.</title>
        <authorList>
            <person name="Musilova J."/>
            <person name="Kourilova X."/>
            <person name="Pernicova I."/>
            <person name="Bezdicek M."/>
            <person name="Lengerova M."/>
            <person name="Obruca S."/>
            <person name="Sedlar K."/>
        </authorList>
    </citation>
    <scope>NUCLEOTIDE SEQUENCE [LARGE SCALE GENOMIC DNA]</scope>
    <source>
        <strain evidence="2 5">CCM 8960</strain>
    </source>
</reference>
<dbReference type="Gene3D" id="6.10.140.1110">
    <property type="match status" value="1"/>
</dbReference>
<sequence>MLIVKRKVKVMMVITEASRCKMRDEFVSMRKRYELELEQLNFQAKKLLQEAQRKGREALDIVQRRLAKERQVREEKLSQISFQLEQLENLPLGSEIHYTTVESDVEVKVGDDWGKVMTGTEIVLKDGIVKEIRERSLD</sequence>
<evidence type="ECO:0000256" key="1">
    <source>
        <dbReference type="SAM" id="Coils"/>
    </source>
</evidence>
<reference evidence="3 4" key="1">
    <citation type="submission" date="2016-10" db="EMBL/GenBank/DDBJ databases">
        <authorList>
            <person name="de Groot N.N."/>
        </authorList>
    </citation>
    <scope>NUCLEOTIDE SEQUENCE [LARGE SCALE GENOMIC DNA]</scope>
    <source>
        <strain evidence="3 4">L 420-91</strain>
    </source>
</reference>
<dbReference type="Proteomes" id="UP000198956">
    <property type="component" value="Unassembled WGS sequence"/>
</dbReference>
<dbReference type="OrthoDB" id="2375961at2"/>
<dbReference type="EMBL" id="CP080764">
    <property type="protein sequence ID" value="QYY41607.1"/>
    <property type="molecule type" value="Genomic_DNA"/>
</dbReference>
<dbReference type="RefSeq" id="WP_057898381.1">
    <property type="nucleotide sequence ID" value="NZ_CP080764.1"/>
</dbReference>
<keyword evidence="5" id="KW-1185">Reference proteome</keyword>
<dbReference type="Proteomes" id="UP000826616">
    <property type="component" value="Chromosome"/>
</dbReference>
<protein>
    <submittedName>
        <fullName evidence="2">YlqD family protein</fullName>
    </submittedName>
    <submittedName>
        <fullName evidence="3">YlqD protein</fullName>
    </submittedName>
</protein>